<gene>
    <name evidence="1" type="ORF">F2Y44_22520</name>
</gene>
<evidence type="ECO:0000313" key="1">
    <source>
        <dbReference type="EMBL" id="KAA5378608.1"/>
    </source>
</evidence>
<organism evidence="1">
    <name type="scientific">Phocaeicola dorei</name>
    <dbReference type="NCBI Taxonomy" id="357276"/>
    <lineage>
        <taxon>Bacteria</taxon>
        <taxon>Pseudomonadati</taxon>
        <taxon>Bacteroidota</taxon>
        <taxon>Bacteroidia</taxon>
        <taxon>Bacteroidales</taxon>
        <taxon>Bacteroidaceae</taxon>
        <taxon>Phocaeicola</taxon>
    </lineage>
</organism>
<dbReference type="AlphaFoldDB" id="A0A642PLY6"/>
<sequence>MEEFKTTPYIRLLSQGDATSEELEEALGDFTHRIYEFCMKEKNVTFIYFSLHHLRTLLIHIEDRRTETGGKLSANGGIAFVDAAIEWAKGGTQGDAEGTEEEEGEETLPPIVWTGKVIHLMEFIYGSD</sequence>
<name>A0A642PLY6_9BACT</name>
<dbReference type="EMBL" id="VVZE01000076">
    <property type="protein sequence ID" value="KAA5378608.1"/>
    <property type="molecule type" value="Genomic_DNA"/>
</dbReference>
<protein>
    <submittedName>
        <fullName evidence="1">Uncharacterized protein</fullName>
    </submittedName>
</protein>
<reference evidence="1" key="1">
    <citation type="journal article" date="2019" name="Nat. Med.">
        <title>A library of human gut bacterial isolates paired with longitudinal multiomics data enables mechanistic microbiome research.</title>
        <authorList>
            <person name="Poyet M."/>
            <person name="Groussin M."/>
            <person name="Gibbons S.M."/>
            <person name="Avila-Pacheco J."/>
            <person name="Jiang X."/>
            <person name="Kearney S.M."/>
            <person name="Perrotta A.R."/>
            <person name="Berdy B."/>
            <person name="Zhao S."/>
            <person name="Lieberman T.D."/>
            <person name="Swanson P.K."/>
            <person name="Smith M."/>
            <person name="Roesemann S."/>
            <person name="Alexander J.E."/>
            <person name="Rich S.A."/>
            <person name="Livny J."/>
            <person name="Vlamakis H."/>
            <person name="Clish C."/>
            <person name="Bullock K."/>
            <person name="Deik A."/>
            <person name="Scott J."/>
            <person name="Pierce K.A."/>
            <person name="Xavier R.J."/>
            <person name="Alm E.J."/>
        </authorList>
    </citation>
    <scope>NUCLEOTIDE SEQUENCE [LARGE SCALE GENOMIC DNA]</scope>
    <source>
        <strain evidence="1">BIOML-A8</strain>
    </source>
</reference>
<feature type="non-terminal residue" evidence="1">
    <location>
        <position position="128"/>
    </location>
</feature>
<comment type="caution">
    <text evidence="1">The sequence shown here is derived from an EMBL/GenBank/DDBJ whole genome shotgun (WGS) entry which is preliminary data.</text>
</comment>
<proteinExistence type="predicted"/>
<accession>A0A642PLY6</accession>